<evidence type="ECO:0000313" key="1">
    <source>
        <dbReference type="EMBL" id="JAE17823.1"/>
    </source>
</evidence>
<reference evidence="1" key="2">
    <citation type="journal article" date="2015" name="Data Brief">
        <title>Shoot transcriptome of the giant reed, Arundo donax.</title>
        <authorList>
            <person name="Barrero R.A."/>
            <person name="Guerrero F.D."/>
            <person name="Moolhuijzen P."/>
            <person name="Goolsby J.A."/>
            <person name="Tidwell J."/>
            <person name="Bellgard S.E."/>
            <person name="Bellgard M.I."/>
        </authorList>
    </citation>
    <scope>NUCLEOTIDE SEQUENCE</scope>
    <source>
        <tissue evidence="1">Shoot tissue taken approximately 20 cm above the soil surface</tissue>
    </source>
</reference>
<proteinExistence type="predicted"/>
<name>A0A0A9GAU0_ARUDO</name>
<accession>A0A0A9GAU0</accession>
<organism evidence="1">
    <name type="scientific">Arundo donax</name>
    <name type="common">Giant reed</name>
    <name type="synonym">Donax arundinaceus</name>
    <dbReference type="NCBI Taxonomy" id="35708"/>
    <lineage>
        <taxon>Eukaryota</taxon>
        <taxon>Viridiplantae</taxon>
        <taxon>Streptophyta</taxon>
        <taxon>Embryophyta</taxon>
        <taxon>Tracheophyta</taxon>
        <taxon>Spermatophyta</taxon>
        <taxon>Magnoliopsida</taxon>
        <taxon>Liliopsida</taxon>
        <taxon>Poales</taxon>
        <taxon>Poaceae</taxon>
        <taxon>PACMAD clade</taxon>
        <taxon>Arundinoideae</taxon>
        <taxon>Arundineae</taxon>
        <taxon>Arundo</taxon>
    </lineage>
</organism>
<protein>
    <submittedName>
        <fullName evidence="1">Uncharacterized protein</fullName>
    </submittedName>
</protein>
<reference evidence="1" key="1">
    <citation type="submission" date="2014-09" db="EMBL/GenBank/DDBJ databases">
        <authorList>
            <person name="Magalhaes I.L.F."/>
            <person name="Oliveira U."/>
            <person name="Santos F.R."/>
            <person name="Vidigal T.H.D.A."/>
            <person name="Brescovit A.D."/>
            <person name="Santos A.J."/>
        </authorList>
    </citation>
    <scope>NUCLEOTIDE SEQUENCE</scope>
    <source>
        <tissue evidence="1">Shoot tissue taken approximately 20 cm above the soil surface</tissue>
    </source>
</reference>
<dbReference type="EMBL" id="GBRH01180073">
    <property type="protein sequence ID" value="JAE17823.1"/>
    <property type="molecule type" value="Transcribed_RNA"/>
</dbReference>
<dbReference type="AlphaFoldDB" id="A0A0A9GAU0"/>
<sequence length="57" mass="6178">MHVLALLSRRAELARLPHQGLSCNDKLACPSKQLPIGWAKDPDMPLGPLCLDICSLA</sequence>